<keyword evidence="3" id="KW-1185">Reference proteome</keyword>
<feature type="compositionally biased region" description="Polar residues" evidence="1">
    <location>
        <begin position="73"/>
        <end position="96"/>
    </location>
</feature>
<feature type="compositionally biased region" description="Basic and acidic residues" evidence="1">
    <location>
        <begin position="7"/>
        <end position="17"/>
    </location>
</feature>
<sequence length="159" mass="17724">MPAMCDHAADCSEKGDTTIDDGIVQDRRLEKLSANKIKLLTRHSERPRSPSSSRDVYDHRPSISLQPEAYLNRPSTSSQPDAYLNGPSTSMKPDNNSARLFKVTTFIRSLSRSFENSGSSESILSKFESSNSLNSLLSEQSHHEEKCSASMILFIQNLE</sequence>
<evidence type="ECO:0000256" key="1">
    <source>
        <dbReference type="SAM" id="MobiDB-lite"/>
    </source>
</evidence>
<protein>
    <submittedName>
        <fullName evidence="2">Uncharacterized protein</fullName>
    </submittedName>
</protein>
<dbReference type="Proteomes" id="UP001627154">
    <property type="component" value="Unassembled WGS sequence"/>
</dbReference>
<feature type="region of interest" description="Disordered" evidence="1">
    <location>
        <begin position="38"/>
        <end position="96"/>
    </location>
</feature>
<reference evidence="2 3" key="1">
    <citation type="journal article" date="2024" name="bioRxiv">
        <title>A reference genome for Trichogramma kaykai: A tiny desert-dwelling parasitoid wasp with competing sex-ratio distorters.</title>
        <authorList>
            <person name="Culotta J."/>
            <person name="Lindsey A.R."/>
        </authorList>
    </citation>
    <scope>NUCLEOTIDE SEQUENCE [LARGE SCALE GENOMIC DNA]</scope>
    <source>
        <strain evidence="2 3">KSX58</strain>
    </source>
</reference>
<proteinExistence type="predicted"/>
<comment type="caution">
    <text evidence="2">The sequence shown here is derived from an EMBL/GenBank/DDBJ whole genome shotgun (WGS) entry which is preliminary data.</text>
</comment>
<evidence type="ECO:0000313" key="3">
    <source>
        <dbReference type="Proteomes" id="UP001627154"/>
    </source>
</evidence>
<gene>
    <name evidence="2" type="ORF">TKK_014132</name>
</gene>
<dbReference type="EMBL" id="JBJJXI010000112">
    <property type="protein sequence ID" value="KAL3391066.1"/>
    <property type="molecule type" value="Genomic_DNA"/>
</dbReference>
<evidence type="ECO:0000313" key="2">
    <source>
        <dbReference type="EMBL" id="KAL3391066.1"/>
    </source>
</evidence>
<name>A0ABD2WDN7_9HYME</name>
<organism evidence="2 3">
    <name type="scientific">Trichogramma kaykai</name>
    <dbReference type="NCBI Taxonomy" id="54128"/>
    <lineage>
        <taxon>Eukaryota</taxon>
        <taxon>Metazoa</taxon>
        <taxon>Ecdysozoa</taxon>
        <taxon>Arthropoda</taxon>
        <taxon>Hexapoda</taxon>
        <taxon>Insecta</taxon>
        <taxon>Pterygota</taxon>
        <taxon>Neoptera</taxon>
        <taxon>Endopterygota</taxon>
        <taxon>Hymenoptera</taxon>
        <taxon>Apocrita</taxon>
        <taxon>Proctotrupomorpha</taxon>
        <taxon>Chalcidoidea</taxon>
        <taxon>Trichogrammatidae</taxon>
        <taxon>Trichogramma</taxon>
    </lineage>
</organism>
<feature type="region of interest" description="Disordered" evidence="1">
    <location>
        <begin position="1"/>
        <end position="22"/>
    </location>
</feature>
<dbReference type="AlphaFoldDB" id="A0ABD2WDN7"/>
<accession>A0ABD2WDN7</accession>